<name>A0A9N9JKJ0_9GLOM</name>
<feature type="non-terminal residue" evidence="1">
    <location>
        <position position="1"/>
    </location>
</feature>
<keyword evidence="2" id="KW-1185">Reference proteome</keyword>
<organism evidence="1 2">
    <name type="scientific">Dentiscutata erythropus</name>
    <dbReference type="NCBI Taxonomy" id="1348616"/>
    <lineage>
        <taxon>Eukaryota</taxon>
        <taxon>Fungi</taxon>
        <taxon>Fungi incertae sedis</taxon>
        <taxon>Mucoromycota</taxon>
        <taxon>Glomeromycotina</taxon>
        <taxon>Glomeromycetes</taxon>
        <taxon>Diversisporales</taxon>
        <taxon>Gigasporaceae</taxon>
        <taxon>Dentiscutata</taxon>
    </lineage>
</organism>
<protein>
    <submittedName>
        <fullName evidence="1">10624_t:CDS:1</fullName>
    </submittedName>
</protein>
<sequence length="62" mass="6942">ENFRASPTKIIADAILHALTTPYPKNTYYIGLDAKVLASVNWLLGDRVAETVQFKVLFFVSN</sequence>
<comment type="caution">
    <text evidence="1">The sequence shown here is derived from an EMBL/GenBank/DDBJ whole genome shotgun (WGS) entry which is preliminary data.</text>
</comment>
<dbReference type="OrthoDB" id="447842at2759"/>
<dbReference type="Proteomes" id="UP000789405">
    <property type="component" value="Unassembled WGS sequence"/>
</dbReference>
<dbReference type="AlphaFoldDB" id="A0A9N9JKJ0"/>
<accession>A0A9N9JKJ0</accession>
<dbReference type="EMBL" id="CAJVPY010023855">
    <property type="protein sequence ID" value="CAG8785761.1"/>
    <property type="molecule type" value="Genomic_DNA"/>
</dbReference>
<gene>
    <name evidence="1" type="ORF">DERYTH_LOCUS20368</name>
</gene>
<evidence type="ECO:0000313" key="1">
    <source>
        <dbReference type="EMBL" id="CAG8785761.1"/>
    </source>
</evidence>
<reference evidence="1" key="1">
    <citation type="submission" date="2021-06" db="EMBL/GenBank/DDBJ databases">
        <authorList>
            <person name="Kallberg Y."/>
            <person name="Tangrot J."/>
            <person name="Rosling A."/>
        </authorList>
    </citation>
    <scope>NUCLEOTIDE SEQUENCE</scope>
    <source>
        <strain evidence="1">MA453B</strain>
    </source>
</reference>
<proteinExistence type="predicted"/>
<evidence type="ECO:0000313" key="2">
    <source>
        <dbReference type="Proteomes" id="UP000789405"/>
    </source>
</evidence>